<organism evidence="2 3">
    <name type="scientific">Polystyrenella longa</name>
    <dbReference type="NCBI Taxonomy" id="2528007"/>
    <lineage>
        <taxon>Bacteria</taxon>
        <taxon>Pseudomonadati</taxon>
        <taxon>Planctomycetota</taxon>
        <taxon>Planctomycetia</taxon>
        <taxon>Planctomycetales</taxon>
        <taxon>Planctomycetaceae</taxon>
        <taxon>Polystyrenella</taxon>
    </lineage>
</organism>
<dbReference type="InterPro" id="IPR012373">
    <property type="entry name" value="Ferrdict_sens_TM"/>
</dbReference>
<dbReference type="OrthoDB" id="258532at2"/>
<proteinExistence type="predicted"/>
<dbReference type="RefSeq" id="WP_144998022.1">
    <property type="nucleotide sequence ID" value="NZ_CP036281.1"/>
</dbReference>
<keyword evidence="1" id="KW-0812">Transmembrane</keyword>
<evidence type="ECO:0000313" key="2">
    <source>
        <dbReference type="EMBL" id="QDU82110.1"/>
    </source>
</evidence>
<protein>
    <recommendedName>
        <fullName evidence="4">FecR protein</fullName>
    </recommendedName>
</protein>
<keyword evidence="1" id="KW-0472">Membrane</keyword>
<gene>
    <name evidence="2" type="ORF">Pla110_38650</name>
</gene>
<evidence type="ECO:0000256" key="1">
    <source>
        <dbReference type="SAM" id="Phobius"/>
    </source>
</evidence>
<dbReference type="PANTHER" id="PTHR30273">
    <property type="entry name" value="PERIPLASMIC SIGNAL SENSOR AND SIGMA FACTOR ACTIVATOR FECR-RELATED"/>
    <property type="match status" value="1"/>
</dbReference>
<evidence type="ECO:0000313" key="3">
    <source>
        <dbReference type="Proteomes" id="UP000317178"/>
    </source>
</evidence>
<name>A0A518CSB6_9PLAN</name>
<sequence length="547" mass="60239">MAVADNEFQELLDLLCDGDLDAAQQQRLAELLENSPERQREYLQYLDLHARMQAEQSSELPAIKSVTLKQMTVEFEDSANSSSTSTLGQFTRRIEGERVSSPRRWLIFLIPVVIGLIGALWFFNSTREEQVVATVHSSQLETPLAAWQPGVKLNRGKHQLPAGEVTIELSNRTLLTVNGPIEFELPARGMMFIEQGMPQVQATTAQDIFELTYGNIRFISREADFEISKSEESGAVELKVTSGEVEVRPRLWQPQHYWNFDETDRQVRDQFGDADGQLSRGTSRVAGLIGTGAVEFDNTSEAGIAVGSGGGQALGTGTFAVDDGITLEALIVPRWEGNGFSTGDKSDYDEIIRKDGDGELRFLLSFQNDDPMLNEYSNPKQPAGPVLAFGLYLIGQGYQELEIPLAGENATVLLSELKDGEPHHIAATYETASGRKQVYVDGRLVASYQYPHGTRPLTGGPGEVVIGNLSPPGEEAREPFHGIIDEVAFYNFALPAAEVESHFQAVQEGLQSYFGKKLPYRYRVSAGSILLLDPATGLQRQKLPAPE</sequence>
<dbReference type="AlphaFoldDB" id="A0A518CSB6"/>
<dbReference type="KEGG" id="plon:Pla110_38650"/>
<dbReference type="Proteomes" id="UP000317178">
    <property type="component" value="Chromosome"/>
</dbReference>
<dbReference type="InterPro" id="IPR013320">
    <property type="entry name" value="ConA-like_dom_sf"/>
</dbReference>
<dbReference type="Pfam" id="PF13385">
    <property type="entry name" value="Laminin_G_3"/>
    <property type="match status" value="1"/>
</dbReference>
<reference evidence="2 3" key="1">
    <citation type="submission" date="2019-02" db="EMBL/GenBank/DDBJ databases">
        <title>Deep-cultivation of Planctomycetes and their phenomic and genomic characterization uncovers novel biology.</title>
        <authorList>
            <person name="Wiegand S."/>
            <person name="Jogler M."/>
            <person name="Boedeker C."/>
            <person name="Pinto D."/>
            <person name="Vollmers J."/>
            <person name="Rivas-Marin E."/>
            <person name="Kohn T."/>
            <person name="Peeters S.H."/>
            <person name="Heuer A."/>
            <person name="Rast P."/>
            <person name="Oberbeckmann S."/>
            <person name="Bunk B."/>
            <person name="Jeske O."/>
            <person name="Meyerdierks A."/>
            <person name="Storesund J.E."/>
            <person name="Kallscheuer N."/>
            <person name="Luecker S."/>
            <person name="Lage O.M."/>
            <person name="Pohl T."/>
            <person name="Merkel B.J."/>
            <person name="Hornburger P."/>
            <person name="Mueller R.-W."/>
            <person name="Bruemmer F."/>
            <person name="Labrenz M."/>
            <person name="Spormann A.M."/>
            <person name="Op den Camp H."/>
            <person name="Overmann J."/>
            <person name="Amann R."/>
            <person name="Jetten M.S.M."/>
            <person name="Mascher T."/>
            <person name="Medema M.H."/>
            <person name="Devos D.P."/>
            <person name="Kaster A.-K."/>
            <person name="Ovreas L."/>
            <person name="Rohde M."/>
            <person name="Galperin M.Y."/>
            <person name="Jogler C."/>
        </authorList>
    </citation>
    <scope>NUCLEOTIDE SEQUENCE [LARGE SCALE GENOMIC DNA]</scope>
    <source>
        <strain evidence="2 3">Pla110</strain>
    </source>
</reference>
<dbReference type="EMBL" id="CP036281">
    <property type="protein sequence ID" value="QDU82110.1"/>
    <property type="molecule type" value="Genomic_DNA"/>
</dbReference>
<feature type="transmembrane region" description="Helical" evidence="1">
    <location>
        <begin position="105"/>
        <end position="123"/>
    </location>
</feature>
<evidence type="ECO:0008006" key="4">
    <source>
        <dbReference type="Google" id="ProtNLM"/>
    </source>
</evidence>
<dbReference type="GO" id="GO:0016989">
    <property type="term" value="F:sigma factor antagonist activity"/>
    <property type="evidence" value="ECO:0007669"/>
    <property type="project" value="TreeGrafter"/>
</dbReference>
<dbReference type="SUPFAM" id="SSF49899">
    <property type="entry name" value="Concanavalin A-like lectins/glucanases"/>
    <property type="match status" value="1"/>
</dbReference>
<keyword evidence="1" id="KW-1133">Transmembrane helix</keyword>
<keyword evidence="3" id="KW-1185">Reference proteome</keyword>
<dbReference type="PANTHER" id="PTHR30273:SF2">
    <property type="entry name" value="PROTEIN FECR"/>
    <property type="match status" value="1"/>
</dbReference>
<accession>A0A518CSB6</accession>
<dbReference type="Gene3D" id="2.60.120.200">
    <property type="match status" value="1"/>
</dbReference>